<proteinExistence type="predicted"/>
<protein>
    <recommendedName>
        <fullName evidence="3">Resolvase/invertase-type recombinase catalytic domain-containing protein</fullName>
    </recommendedName>
</protein>
<dbReference type="Proteomes" id="UP001379533">
    <property type="component" value="Chromosome"/>
</dbReference>
<gene>
    <name evidence="1" type="ORF">LZC95_35055</name>
</gene>
<reference evidence="1 2" key="1">
    <citation type="submission" date="2021-12" db="EMBL/GenBank/DDBJ databases">
        <title>Discovery of the Pendulisporaceae a myxobacterial family with distinct sporulation behavior and unique specialized metabolism.</title>
        <authorList>
            <person name="Garcia R."/>
            <person name="Popoff A."/>
            <person name="Bader C.D."/>
            <person name="Loehr J."/>
            <person name="Walesch S."/>
            <person name="Walt C."/>
            <person name="Boldt J."/>
            <person name="Bunk B."/>
            <person name="Haeckl F.J.F.P.J."/>
            <person name="Gunesch A.P."/>
            <person name="Birkelbach J."/>
            <person name="Nuebel U."/>
            <person name="Pietschmann T."/>
            <person name="Bach T."/>
            <person name="Mueller R."/>
        </authorList>
    </citation>
    <scope>NUCLEOTIDE SEQUENCE [LARGE SCALE GENOMIC DNA]</scope>
    <source>
        <strain evidence="1 2">MSr12523</strain>
    </source>
</reference>
<organism evidence="1 2">
    <name type="scientific">Pendulispora brunnea</name>
    <dbReference type="NCBI Taxonomy" id="2905690"/>
    <lineage>
        <taxon>Bacteria</taxon>
        <taxon>Pseudomonadati</taxon>
        <taxon>Myxococcota</taxon>
        <taxon>Myxococcia</taxon>
        <taxon>Myxococcales</taxon>
        <taxon>Sorangiineae</taxon>
        <taxon>Pendulisporaceae</taxon>
        <taxon>Pendulispora</taxon>
    </lineage>
</organism>
<dbReference type="EMBL" id="CP089982">
    <property type="protein sequence ID" value="WXA91660.1"/>
    <property type="molecule type" value="Genomic_DNA"/>
</dbReference>
<sequence length="138" mass="15717">MPHPYLRKHVRVRADRKLVKIYFGTELIKVHGRQPPGGRSTDPSDYPPGKSIYATRDVDALLAKAKERGAHIGIYAERQLDGPLPWTAMWQVCALVSLCDRYSDDRVEAILSERPRLRPRQCETRLEDGVVREGRATP</sequence>
<accession>A0ABZ2K271</accession>
<name>A0ABZ2K271_9BACT</name>
<evidence type="ECO:0000313" key="2">
    <source>
        <dbReference type="Proteomes" id="UP001379533"/>
    </source>
</evidence>
<evidence type="ECO:0008006" key="3">
    <source>
        <dbReference type="Google" id="ProtNLM"/>
    </source>
</evidence>
<keyword evidence="2" id="KW-1185">Reference proteome</keyword>
<evidence type="ECO:0000313" key="1">
    <source>
        <dbReference type="EMBL" id="WXA91660.1"/>
    </source>
</evidence>